<feature type="domain" description="PatA-like N-terminal" evidence="1">
    <location>
        <begin position="53"/>
        <end position="206"/>
    </location>
</feature>
<dbReference type="PANTHER" id="PTHR36304">
    <property type="entry name" value="DOMAIN GTPASE-ACTIVATING PROTEIN, PUTATIVE-RELATED-RELATED"/>
    <property type="match status" value="1"/>
</dbReference>
<proteinExistence type="predicted"/>
<keyword evidence="3" id="KW-1185">Reference proteome</keyword>
<dbReference type="EMBL" id="FNQN01000001">
    <property type="protein sequence ID" value="SDZ84163.1"/>
    <property type="molecule type" value="Genomic_DNA"/>
</dbReference>
<evidence type="ECO:0000313" key="2">
    <source>
        <dbReference type="EMBL" id="SDZ84163.1"/>
    </source>
</evidence>
<dbReference type="InterPro" id="IPR025497">
    <property type="entry name" value="PatA-like_N"/>
</dbReference>
<name>A0A1H3WAM0_9BACT</name>
<gene>
    <name evidence="2" type="ORF">SAMN05660420_00570</name>
</gene>
<evidence type="ECO:0000259" key="1">
    <source>
        <dbReference type="Pfam" id="PF14332"/>
    </source>
</evidence>
<dbReference type="AlphaFoldDB" id="A0A1H3WAM0"/>
<sequence>MAVPNLKIGSGGTIKLPPEIYRPLGEQPLTVISASSAHLLLGRPDAEGPVIISGILEEGAITDLLSYFNMFRKTGILNIQLDGGMKSLYFQQGEIVFATSSFASEDLGEVLFSLGKIEKDALLELRSQVNRHNSLGKLLVERGIVAPKDLWLAARSQVEYIIYTLFSASAGGFYFQSMPIEQEQILRLSMSTQNIIMEGLRRLDEKALFMRKIISLQHYPQETGKEAADLSQAEAKLMNAAQSGQQNAQDLFRQIGLREFDGMRILFGLIERRLVRMEETPTTEIEGVLGQILAAYNSLFKVIFVRVLKVSPQFPQEVAQSLRDLPQPYSFVLRDVELQADGTLDGHRIVENLVGLTEGDKKKLLADSLCEVAFMETMALRRELDVEQARPLIARVQEVTTKIREMIGRSE</sequence>
<accession>A0A1H3WAM0</accession>
<dbReference type="OrthoDB" id="5401144at2"/>
<reference evidence="2 3" key="1">
    <citation type="submission" date="2016-10" db="EMBL/GenBank/DDBJ databases">
        <authorList>
            <person name="de Groot N.N."/>
        </authorList>
    </citation>
    <scope>NUCLEOTIDE SEQUENCE [LARGE SCALE GENOMIC DNA]</scope>
    <source>
        <strain evidence="2 3">DSM 7343</strain>
    </source>
</reference>
<dbReference type="Pfam" id="PF14332">
    <property type="entry name" value="DUF4388"/>
    <property type="match status" value="1"/>
</dbReference>
<organism evidence="2 3">
    <name type="scientific">Desulfuromusa kysingii</name>
    <dbReference type="NCBI Taxonomy" id="37625"/>
    <lineage>
        <taxon>Bacteria</taxon>
        <taxon>Pseudomonadati</taxon>
        <taxon>Thermodesulfobacteriota</taxon>
        <taxon>Desulfuromonadia</taxon>
        <taxon>Desulfuromonadales</taxon>
        <taxon>Geopsychrobacteraceae</taxon>
        <taxon>Desulfuromusa</taxon>
    </lineage>
</organism>
<protein>
    <recommendedName>
        <fullName evidence="1">PatA-like N-terminal domain-containing protein</fullName>
    </recommendedName>
</protein>
<evidence type="ECO:0000313" key="3">
    <source>
        <dbReference type="Proteomes" id="UP000199409"/>
    </source>
</evidence>
<dbReference type="Proteomes" id="UP000199409">
    <property type="component" value="Unassembled WGS sequence"/>
</dbReference>
<dbReference type="STRING" id="37625.SAMN05660420_00570"/>
<dbReference type="RefSeq" id="WP_092344494.1">
    <property type="nucleotide sequence ID" value="NZ_FNQN01000001.1"/>
</dbReference>
<dbReference type="PANTHER" id="PTHR36304:SF4">
    <property type="entry name" value="DUF4388 DOMAIN-CONTAINING PROTEIN"/>
    <property type="match status" value="1"/>
</dbReference>